<keyword evidence="3" id="KW-1185">Reference proteome</keyword>
<comment type="caution">
    <text evidence="2">The sequence shown here is derived from an EMBL/GenBank/DDBJ whole genome shotgun (WGS) entry which is preliminary data.</text>
</comment>
<protein>
    <submittedName>
        <fullName evidence="2">Uncharacterized protein</fullName>
    </submittedName>
</protein>
<evidence type="ECO:0000313" key="2">
    <source>
        <dbReference type="EMBL" id="KAK0492127.1"/>
    </source>
</evidence>
<name>A0AA39PWZ8_9AGAR</name>
<gene>
    <name evidence="2" type="ORF">EDD18DRAFT_1109220</name>
</gene>
<feature type="compositionally biased region" description="Acidic residues" evidence="1">
    <location>
        <begin position="63"/>
        <end position="72"/>
    </location>
</feature>
<dbReference type="AlphaFoldDB" id="A0AA39PWZ8"/>
<dbReference type="EMBL" id="JAUEPU010000031">
    <property type="protein sequence ID" value="KAK0492127.1"/>
    <property type="molecule type" value="Genomic_DNA"/>
</dbReference>
<evidence type="ECO:0000313" key="3">
    <source>
        <dbReference type="Proteomes" id="UP001175228"/>
    </source>
</evidence>
<dbReference type="Proteomes" id="UP001175228">
    <property type="component" value="Unassembled WGS sequence"/>
</dbReference>
<feature type="region of interest" description="Disordered" evidence="1">
    <location>
        <begin position="45"/>
        <end position="72"/>
    </location>
</feature>
<organism evidence="2 3">
    <name type="scientific">Armillaria luteobubalina</name>
    <dbReference type="NCBI Taxonomy" id="153913"/>
    <lineage>
        <taxon>Eukaryota</taxon>
        <taxon>Fungi</taxon>
        <taxon>Dikarya</taxon>
        <taxon>Basidiomycota</taxon>
        <taxon>Agaricomycotina</taxon>
        <taxon>Agaricomycetes</taxon>
        <taxon>Agaricomycetidae</taxon>
        <taxon>Agaricales</taxon>
        <taxon>Marasmiineae</taxon>
        <taxon>Physalacriaceae</taxon>
        <taxon>Armillaria</taxon>
    </lineage>
</organism>
<proteinExistence type="predicted"/>
<evidence type="ECO:0000256" key="1">
    <source>
        <dbReference type="SAM" id="MobiDB-lite"/>
    </source>
</evidence>
<feature type="compositionally biased region" description="Basic and acidic residues" evidence="1">
    <location>
        <begin position="45"/>
        <end position="62"/>
    </location>
</feature>
<sequence length="152" mass="17357">MLSVEWANTLTQKDRVDQDAWSSQKCSLASLDGTETVKYAAKARESSVKRMRNADRDDAFDGDREESEDEVCKDETQHACKLSYANEAGSSLDLDVVDSSPGWEKLMPEEPEIAELQACADERERQAPWQSFKTYPRNFWTTRPSMNARLIR</sequence>
<reference evidence="2" key="1">
    <citation type="submission" date="2023-06" db="EMBL/GenBank/DDBJ databases">
        <authorList>
            <consortium name="Lawrence Berkeley National Laboratory"/>
            <person name="Ahrendt S."/>
            <person name="Sahu N."/>
            <person name="Indic B."/>
            <person name="Wong-Bajracharya J."/>
            <person name="Merenyi Z."/>
            <person name="Ke H.-M."/>
            <person name="Monk M."/>
            <person name="Kocsube S."/>
            <person name="Drula E."/>
            <person name="Lipzen A."/>
            <person name="Balint B."/>
            <person name="Henrissat B."/>
            <person name="Andreopoulos B."/>
            <person name="Martin F.M."/>
            <person name="Harder C.B."/>
            <person name="Rigling D."/>
            <person name="Ford K.L."/>
            <person name="Foster G.D."/>
            <person name="Pangilinan J."/>
            <person name="Papanicolaou A."/>
            <person name="Barry K."/>
            <person name="LaButti K."/>
            <person name="Viragh M."/>
            <person name="Koriabine M."/>
            <person name="Yan M."/>
            <person name="Riley R."/>
            <person name="Champramary S."/>
            <person name="Plett K.L."/>
            <person name="Tsai I.J."/>
            <person name="Slot J."/>
            <person name="Sipos G."/>
            <person name="Plett J."/>
            <person name="Nagy L.G."/>
            <person name="Grigoriev I.V."/>
        </authorList>
    </citation>
    <scope>NUCLEOTIDE SEQUENCE</scope>
    <source>
        <strain evidence="2">HWK02</strain>
    </source>
</reference>
<accession>A0AA39PWZ8</accession>